<evidence type="ECO:0000313" key="1">
    <source>
        <dbReference type="EMBL" id="SEG13965.1"/>
    </source>
</evidence>
<organism evidence="1 2">
    <name type="scientific">Bosea lathyri</name>
    <dbReference type="NCBI Taxonomy" id="1036778"/>
    <lineage>
        <taxon>Bacteria</taxon>
        <taxon>Pseudomonadati</taxon>
        <taxon>Pseudomonadota</taxon>
        <taxon>Alphaproteobacteria</taxon>
        <taxon>Hyphomicrobiales</taxon>
        <taxon>Boseaceae</taxon>
        <taxon>Bosea</taxon>
    </lineage>
</organism>
<keyword evidence="2" id="KW-1185">Reference proteome</keyword>
<protein>
    <submittedName>
        <fullName evidence="1">Uncharacterized protein</fullName>
    </submittedName>
</protein>
<dbReference type="OrthoDB" id="8163483at2"/>
<dbReference type="Proteomes" id="UP000236743">
    <property type="component" value="Unassembled WGS sequence"/>
</dbReference>
<sequence length="99" mass="10338">MREIIFGAFFSLFVAIAAFLVAAWPIPGRPVASFFPTGISAAEASAAIGRSGGSLLEFGDTPSLVISIGQQPDYVAELYRSGAWLVANAALARLCMGRS</sequence>
<accession>A0A1H5XR38</accession>
<name>A0A1H5XR38_9HYPH</name>
<evidence type="ECO:0000313" key="2">
    <source>
        <dbReference type="Proteomes" id="UP000236743"/>
    </source>
</evidence>
<dbReference type="AlphaFoldDB" id="A0A1H5XR38"/>
<gene>
    <name evidence="1" type="ORF">SAMN04488115_103345</name>
</gene>
<dbReference type="RefSeq" id="WP_103872177.1">
    <property type="nucleotide sequence ID" value="NZ_FNUY01000003.1"/>
</dbReference>
<dbReference type="EMBL" id="FNUY01000003">
    <property type="protein sequence ID" value="SEG13965.1"/>
    <property type="molecule type" value="Genomic_DNA"/>
</dbReference>
<reference evidence="1 2" key="1">
    <citation type="submission" date="2016-10" db="EMBL/GenBank/DDBJ databases">
        <authorList>
            <person name="de Groot N.N."/>
        </authorList>
    </citation>
    <scope>NUCLEOTIDE SEQUENCE [LARGE SCALE GENOMIC DNA]</scope>
    <source>
        <strain evidence="1 2">DSM 26656</strain>
    </source>
</reference>
<proteinExistence type="predicted"/>